<feature type="transmembrane region" description="Helical" evidence="5">
    <location>
        <begin position="136"/>
        <end position="153"/>
    </location>
</feature>
<keyword evidence="3 5" id="KW-1133">Transmembrane helix</keyword>
<feature type="transmembrane region" description="Helical" evidence="5">
    <location>
        <begin position="361"/>
        <end position="383"/>
    </location>
</feature>
<dbReference type="InterPro" id="IPR036259">
    <property type="entry name" value="MFS_trans_sf"/>
</dbReference>
<feature type="non-terminal residue" evidence="7">
    <location>
        <position position="1"/>
    </location>
</feature>
<dbReference type="eggNOG" id="KOG0255">
    <property type="taxonomic scope" value="Eukaryota"/>
</dbReference>
<dbReference type="PROSITE" id="PS50850">
    <property type="entry name" value="MFS"/>
    <property type="match status" value="1"/>
</dbReference>
<dbReference type="GO" id="GO:0016020">
    <property type="term" value="C:membrane"/>
    <property type="evidence" value="ECO:0007669"/>
    <property type="project" value="UniProtKB-SubCell"/>
</dbReference>
<feature type="transmembrane region" description="Helical" evidence="5">
    <location>
        <begin position="50"/>
        <end position="68"/>
    </location>
</feature>
<evidence type="ECO:0000256" key="4">
    <source>
        <dbReference type="ARBA" id="ARBA00023136"/>
    </source>
</evidence>
<feature type="transmembrane region" description="Helical" evidence="5">
    <location>
        <begin position="283"/>
        <end position="303"/>
    </location>
</feature>
<dbReference type="InterPro" id="IPR020846">
    <property type="entry name" value="MFS_dom"/>
</dbReference>
<evidence type="ECO:0000259" key="6">
    <source>
        <dbReference type="PROSITE" id="PS50850"/>
    </source>
</evidence>
<dbReference type="InterPro" id="IPR005828">
    <property type="entry name" value="MFS_sugar_transport-like"/>
</dbReference>
<dbReference type="HOGENOM" id="CLU_001265_33_5_1"/>
<organism evidence="7 8">
    <name type="scientific">Nematostella vectensis</name>
    <name type="common">Starlet sea anemone</name>
    <dbReference type="NCBI Taxonomy" id="45351"/>
    <lineage>
        <taxon>Eukaryota</taxon>
        <taxon>Metazoa</taxon>
        <taxon>Cnidaria</taxon>
        <taxon>Anthozoa</taxon>
        <taxon>Hexacorallia</taxon>
        <taxon>Actiniaria</taxon>
        <taxon>Edwardsiidae</taxon>
        <taxon>Nematostella</taxon>
    </lineage>
</organism>
<dbReference type="Pfam" id="PF00083">
    <property type="entry name" value="Sugar_tr"/>
    <property type="match status" value="1"/>
</dbReference>
<protein>
    <recommendedName>
        <fullName evidence="6">Major facilitator superfamily (MFS) profile domain-containing protein</fullName>
    </recommendedName>
</protein>
<keyword evidence="2 5" id="KW-0812">Transmembrane</keyword>
<feature type="transmembrane region" description="Helical" evidence="5">
    <location>
        <begin position="17"/>
        <end position="38"/>
    </location>
</feature>
<feature type="transmembrane region" description="Helical" evidence="5">
    <location>
        <begin position="225"/>
        <end position="248"/>
    </location>
</feature>
<dbReference type="Gene3D" id="1.20.1250.20">
    <property type="entry name" value="MFS general substrate transporter like domains"/>
    <property type="match status" value="1"/>
</dbReference>
<dbReference type="PhylomeDB" id="A7RVG2"/>
<evidence type="ECO:0000313" key="7">
    <source>
        <dbReference type="EMBL" id="EDO44634.1"/>
    </source>
</evidence>
<feature type="transmembrane region" description="Helical" evidence="5">
    <location>
        <begin position="323"/>
        <end position="340"/>
    </location>
</feature>
<dbReference type="Proteomes" id="UP000001593">
    <property type="component" value="Unassembled WGS sequence"/>
</dbReference>
<dbReference type="SUPFAM" id="SSF103473">
    <property type="entry name" value="MFS general substrate transporter"/>
    <property type="match status" value="1"/>
</dbReference>
<feature type="transmembrane region" description="Helical" evidence="5">
    <location>
        <begin position="74"/>
        <end position="95"/>
    </location>
</feature>
<keyword evidence="4 5" id="KW-0472">Membrane</keyword>
<proteinExistence type="predicted"/>
<sequence>MKPSVIFFQWHLVCDRAYLGATLQSCFFAGMLVGSLISGVASDTWGRKECLLGFYTLMLLAGLFSSLIDSPAVFAFLRFLVGVGATGFMLTRYLVIMEMAGPRYRTLLGVTDDAFFAVSGMLCTMVAYFVREWRTLLLIYTFPGIACTFFRWIPESPRWLVAHGYVDEAHSVIMKYGPKKGKESVDSAALMDLIQNIRKDQKKEEKKARKYTPLDMLRGEKLRKWTLILVLQWFAVSLLSFGMFLFILQLAGNLYLNYLISDLIKLLKFPFAWFLLQRLGRRLTQGVCAVLSASTLFFLINIFEDHPLLSTGLALFGTTFQEIMWSAVYLSTAELFPTLLRNIAICTGSTSARIGSMLSPYVAMTVSLSLAFPVTIFGVVALLNGALSYWLPETLFAKMHQTIEE</sequence>
<gene>
    <name evidence="7" type="ORF">NEMVEDRAFT_v1g94638</name>
</gene>
<comment type="subcellular location">
    <subcellularLocation>
        <location evidence="1">Membrane</location>
        <topology evidence="1">Multi-pass membrane protein</topology>
    </subcellularLocation>
</comment>
<dbReference type="GO" id="GO:0022857">
    <property type="term" value="F:transmembrane transporter activity"/>
    <property type="evidence" value="ECO:0007669"/>
    <property type="project" value="InterPro"/>
</dbReference>
<evidence type="ECO:0000256" key="2">
    <source>
        <dbReference type="ARBA" id="ARBA00022692"/>
    </source>
</evidence>
<dbReference type="EMBL" id="DS469543">
    <property type="protein sequence ID" value="EDO44634.1"/>
    <property type="molecule type" value="Genomic_DNA"/>
</dbReference>
<dbReference type="InParanoid" id="A7RVG2"/>
<feature type="domain" description="Major facilitator superfamily (MFS) profile" evidence="6">
    <location>
        <begin position="1"/>
        <end position="396"/>
    </location>
</feature>
<keyword evidence="8" id="KW-1185">Reference proteome</keyword>
<evidence type="ECO:0000256" key="5">
    <source>
        <dbReference type="SAM" id="Phobius"/>
    </source>
</evidence>
<evidence type="ECO:0000256" key="3">
    <source>
        <dbReference type="ARBA" id="ARBA00022989"/>
    </source>
</evidence>
<evidence type="ECO:0000313" key="8">
    <source>
        <dbReference type="Proteomes" id="UP000001593"/>
    </source>
</evidence>
<dbReference type="AlphaFoldDB" id="A7RVG2"/>
<reference evidence="7 8" key="1">
    <citation type="journal article" date="2007" name="Science">
        <title>Sea anemone genome reveals ancestral eumetazoan gene repertoire and genomic organization.</title>
        <authorList>
            <person name="Putnam N.H."/>
            <person name="Srivastava M."/>
            <person name="Hellsten U."/>
            <person name="Dirks B."/>
            <person name="Chapman J."/>
            <person name="Salamov A."/>
            <person name="Terry A."/>
            <person name="Shapiro H."/>
            <person name="Lindquist E."/>
            <person name="Kapitonov V.V."/>
            <person name="Jurka J."/>
            <person name="Genikhovich G."/>
            <person name="Grigoriev I.V."/>
            <person name="Lucas S.M."/>
            <person name="Steele R.E."/>
            <person name="Finnerty J.R."/>
            <person name="Technau U."/>
            <person name="Martindale M.Q."/>
            <person name="Rokhsar D.S."/>
        </authorList>
    </citation>
    <scope>NUCLEOTIDE SEQUENCE [LARGE SCALE GENOMIC DNA]</scope>
    <source>
        <strain evidence="8">CH2 X CH6</strain>
    </source>
</reference>
<dbReference type="PANTHER" id="PTHR24064">
    <property type="entry name" value="SOLUTE CARRIER FAMILY 22 MEMBER"/>
    <property type="match status" value="1"/>
</dbReference>
<evidence type="ECO:0000256" key="1">
    <source>
        <dbReference type="ARBA" id="ARBA00004141"/>
    </source>
</evidence>
<dbReference type="STRING" id="45351.A7RVG2"/>
<name>A7RVG2_NEMVE</name>
<accession>A7RVG2</accession>
<feature type="transmembrane region" description="Helical" evidence="5">
    <location>
        <begin position="107"/>
        <end position="130"/>
    </location>
</feature>
<feature type="transmembrane region" description="Helical" evidence="5">
    <location>
        <begin position="254"/>
        <end position="276"/>
    </location>
</feature>